<dbReference type="Pfam" id="PF18091">
    <property type="entry name" value="E3_UbLigase_RBR"/>
    <property type="match status" value="1"/>
</dbReference>
<gene>
    <name evidence="2" type="ORF">GE061_009797</name>
</gene>
<dbReference type="PANTHER" id="PTHR16004:SF2">
    <property type="entry name" value="E3 UBIQUITIN-PROTEIN LIGASE LUBEL"/>
    <property type="match status" value="1"/>
</dbReference>
<accession>A0A8S9Y396</accession>
<name>A0A8S9Y396_APOLU</name>
<protein>
    <recommendedName>
        <fullName evidence="1">RNF31 C-terminal domain-containing protein</fullName>
    </recommendedName>
</protein>
<dbReference type="GO" id="GO:0097039">
    <property type="term" value="P:protein linear polyubiquitination"/>
    <property type="evidence" value="ECO:0007669"/>
    <property type="project" value="TreeGrafter"/>
</dbReference>
<dbReference type="Proteomes" id="UP000466442">
    <property type="component" value="Unassembled WGS sequence"/>
</dbReference>
<sequence>EHGVEVAKNSEPSSSKCSTQLLKETTDGLVEASCGHPVEGAGLCRTHYIEHLVDLVKTNKIDPVGVMDATDAVQELRRHGKDLPMRADFPSDKDYLNFCIKIIHEEIPLE</sequence>
<feature type="non-terminal residue" evidence="2">
    <location>
        <position position="110"/>
    </location>
</feature>
<dbReference type="GO" id="GO:0070530">
    <property type="term" value="F:K63-linked polyubiquitin modification-dependent protein binding"/>
    <property type="evidence" value="ECO:0007669"/>
    <property type="project" value="TreeGrafter"/>
</dbReference>
<organism evidence="2 3">
    <name type="scientific">Apolygus lucorum</name>
    <name type="common">Small green plant bug</name>
    <name type="synonym">Lygocoris lucorum</name>
    <dbReference type="NCBI Taxonomy" id="248454"/>
    <lineage>
        <taxon>Eukaryota</taxon>
        <taxon>Metazoa</taxon>
        <taxon>Ecdysozoa</taxon>
        <taxon>Arthropoda</taxon>
        <taxon>Hexapoda</taxon>
        <taxon>Insecta</taxon>
        <taxon>Pterygota</taxon>
        <taxon>Neoptera</taxon>
        <taxon>Paraneoptera</taxon>
        <taxon>Hemiptera</taxon>
        <taxon>Heteroptera</taxon>
        <taxon>Panheteroptera</taxon>
        <taxon>Cimicomorpha</taxon>
        <taxon>Miridae</taxon>
        <taxon>Mirini</taxon>
        <taxon>Apolygus</taxon>
    </lineage>
</organism>
<comment type="caution">
    <text evidence="2">The sequence shown here is derived from an EMBL/GenBank/DDBJ whole genome shotgun (WGS) entry which is preliminary data.</text>
</comment>
<dbReference type="EMBL" id="WIXP02000002">
    <property type="protein sequence ID" value="KAF6215048.1"/>
    <property type="molecule type" value="Genomic_DNA"/>
</dbReference>
<evidence type="ECO:0000313" key="3">
    <source>
        <dbReference type="Proteomes" id="UP000466442"/>
    </source>
</evidence>
<dbReference type="InterPro" id="IPR026254">
    <property type="entry name" value="RNF31-like"/>
</dbReference>
<dbReference type="GO" id="GO:0061630">
    <property type="term" value="F:ubiquitin protein ligase activity"/>
    <property type="evidence" value="ECO:0007669"/>
    <property type="project" value="TreeGrafter"/>
</dbReference>
<feature type="domain" description="RNF31 C-terminal" evidence="1">
    <location>
        <begin position="10"/>
        <end position="78"/>
    </location>
</feature>
<evidence type="ECO:0000313" key="2">
    <source>
        <dbReference type="EMBL" id="KAF6215048.1"/>
    </source>
</evidence>
<dbReference type="PANTHER" id="PTHR16004">
    <property type="entry name" value="RING FINGER PROTEIN 31-RELATED"/>
    <property type="match status" value="1"/>
</dbReference>
<dbReference type="OrthoDB" id="9978677at2759"/>
<dbReference type="AlphaFoldDB" id="A0A8S9Y396"/>
<proteinExistence type="predicted"/>
<dbReference type="GO" id="GO:0071797">
    <property type="term" value="C:LUBAC complex"/>
    <property type="evidence" value="ECO:0007669"/>
    <property type="project" value="InterPro"/>
</dbReference>
<keyword evidence="3" id="KW-1185">Reference proteome</keyword>
<evidence type="ECO:0000259" key="1">
    <source>
        <dbReference type="Pfam" id="PF18091"/>
    </source>
</evidence>
<dbReference type="GO" id="GO:0036435">
    <property type="term" value="F:K48-linked polyubiquitin modification-dependent protein binding"/>
    <property type="evidence" value="ECO:0007669"/>
    <property type="project" value="TreeGrafter"/>
</dbReference>
<dbReference type="InterPro" id="IPR041031">
    <property type="entry name" value="RNF31_C"/>
</dbReference>
<dbReference type="GO" id="GO:1990450">
    <property type="term" value="F:linear polyubiquitin binding"/>
    <property type="evidence" value="ECO:0007669"/>
    <property type="project" value="TreeGrafter"/>
</dbReference>
<reference evidence="2" key="1">
    <citation type="journal article" date="2021" name="Mol. Ecol. Resour.">
        <title>Apolygus lucorum genome provides insights into omnivorousness and mesophyll feeding.</title>
        <authorList>
            <person name="Liu Y."/>
            <person name="Liu H."/>
            <person name="Wang H."/>
            <person name="Huang T."/>
            <person name="Liu B."/>
            <person name="Yang B."/>
            <person name="Yin L."/>
            <person name="Li B."/>
            <person name="Zhang Y."/>
            <person name="Zhang S."/>
            <person name="Jiang F."/>
            <person name="Zhang X."/>
            <person name="Ren Y."/>
            <person name="Wang B."/>
            <person name="Wang S."/>
            <person name="Lu Y."/>
            <person name="Wu K."/>
            <person name="Fan W."/>
            <person name="Wang G."/>
        </authorList>
    </citation>
    <scope>NUCLEOTIDE SEQUENCE</scope>
    <source>
        <strain evidence="2">12Hb</strain>
    </source>
</reference>